<evidence type="ECO:0000256" key="1">
    <source>
        <dbReference type="ARBA" id="ARBA00022723"/>
    </source>
</evidence>
<comment type="similarity">
    <text evidence="4">Belongs to the cyclic nucleotide phosphodiesterase class-III family.</text>
</comment>
<comment type="caution">
    <text evidence="6">The sequence shown here is derived from an EMBL/GenBank/DDBJ whole genome shotgun (WGS) entry which is preliminary data.</text>
</comment>
<dbReference type="PANTHER" id="PTHR42988">
    <property type="entry name" value="PHOSPHOHYDROLASE"/>
    <property type="match status" value="1"/>
</dbReference>
<keyword evidence="7" id="KW-1185">Reference proteome</keyword>
<dbReference type="Gene3D" id="3.60.21.40">
    <property type="entry name" value="GpdQ, catalytic alpha/beta sandwich domain"/>
    <property type="match status" value="1"/>
</dbReference>
<dbReference type="Proteomes" id="UP000241764">
    <property type="component" value="Unassembled WGS sequence"/>
</dbReference>
<accession>A0A2P7B3F5</accession>
<dbReference type="PANTHER" id="PTHR42988:SF2">
    <property type="entry name" value="CYCLIC NUCLEOTIDE PHOSPHODIESTERASE CBUA0032-RELATED"/>
    <property type="match status" value="1"/>
</dbReference>
<dbReference type="RefSeq" id="WP_106666868.1">
    <property type="nucleotide sequence ID" value="NZ_PGGM01000015.1"/>
</dbReference>
<dbReference type="EMBL" id="PGGM01000015">
    <property type="protein sequence ID" value="PSH60959.1"/>
    <property type="molecule type" value="Genomic_DNA"/>
</dbReference>
<organism evidence="6 7">
    <name type="scientific">Phyllobacterium sophorae</name>
    <dbReference type="NCBI Taxonomy" id="1520277"/>
    <lineage>
        <taxon>Bacteria</taxon>
        <taxon>Pseudomonadati</taxon>
        <taxon>Pseudomonadota</taxon>
        <taxon>Alphaproteobacteria</taxon>
        <taxon>Hyphomicrobiales</taxon>
        <taxon>Phyllobacteriaceae</taxon>
        <taxon>Phyllobacterium</taxon>
    </lineage>
</organism>
<gene>
    <name evidence="6" type="ORF">CU103_24920</name>
</gene>
<dbReference type="Pfam" id="PF00149">
    <property type="entry name" value="Metallophos"/>
    <property type="match status" value="1"/>
</dbReference>
<dbReference type="GO" id="GO:0004112">
    <property type="term" value="F:cyclic-nucleotide phosphodiesterase activity"/>
    <property type="evidence" value="ECO:0007669"/>
    <property type="project" value="InterPro"/>
</dbReference>
<reference evidence="7" key="1">
    <citation type="submission" date="2017-11" db="EMBL/GenBank/DDBJ databases">
        <authorList>
            <person name="Kuznetsova I."/>
            <person name="Sazanova A."/>
            <person name="Chirak E."/>
            <person name="Safronova V."/>
            <person name="Willems A."/>
        </authorList>
    </citation>
    <scope>NUCLEOTIDE SEQUENCE [LARGE SCALE GENOMIC DNA]</scope>
    <source>
        <strain evidence="7">CCBAU 03422</strain>
    </source>
</reference>
<evidence type="ECO:0000256" key="2">
    <source>
        <dbReference type="ARBA" id="ARBA00022801"/>
    </source>
</evidence>
<sequence>MIIAHLTDLHVREVGKPLASGNLDYTAMVGQAFERVANMNPKPDMMVVTGDLTDTGQVGEYRLFKEMTEKLPFPVHMALGNHDIRENFLTVFPEKEGAGGFVQFCVEHDAFRLIGLDTLVEGEGFGRLCSERLSYLQDRLQERPDIPTLLFFHHPPFAYGGGIYDAVRLTDGARELGEIVSANKQIVRILCGHHHRAIDCLWNGTLTSVAPSVISSCHLQLGDVRVFKNINEPPAFKLHVLIPDSGFVSHNVFVEDFGPAYENILDPNYQALASIEKHATALEAAR</sequence>
<dbReference type="InterPro" id="IPR026575">
    <property type="entry name" value="GpdQ/CpdA-like"/>
</dbReference>
<evidence type="ECO:0000259" key="5">
    <source>
        <dbReference type="Pfam" id="PF00149"/>
    </source>
</evidence>
<proteinExistence type="inferred from homology"/>
<dbReference type="GO" id="GO:0046872">
    <property type="term" value="F:metal ion binding"/>
    <property type="evidence" value="ECO:0007669"/>
    <property type="project" value="UniProtKB-KW"/>
</dbReference>
<dbReference type="SUPFAM" id="SSF56300">
    <property type="entry name" value="Metallo-dependent phosphatases"/>
    <property type="match status" value="1"/>
</dbReference>
<dbReference type="Gene3D" id="3.30.750.180">
    <property type="entry name" value="GpdQ, beta-strand dimerisation domain"/>
    <property type="match status" value="1"/>
</dbReference>
<keyword evidence="1" id="KW-0479">Metal-binding</keyword>
<protein>
    <recommendedName>
        <fullName evidence="5">Calcineurin-like phosphoesterase domain-containing protein</fullName>
    </recommendedName>
</protein>
<evidence type="ECO:0000256" key="3">
    <source>
        <dbReference type="ARBA" id="ARBA00023004"/>
    </source>
</evidence>
<dbReference type="InterPro" id="IPR050884">
    <property type="entry name" value="CNP_phosphodiesterase-III"/>
</dbReference>
<dbReference type="InterPro" id="IPR004843">
    <property type="entry name" value="Calcineurin-like_PHP"/>
</dbReference>
<feature type="domain" description="Calcineurin-like phosphoesterase" evidence="5">
    <location>
        <begin position="2"/>
        <end position="196"/>
    </location>
</feature>
<evidence type="ECO:0000313" key="6">
    <source>
        <dbReference type="EMBL" id="PSH60959.1"/>
    </source>
</evidence>
<dbReference type="AlphaFoldDB" id="A0A2P7B3F5"/>
<dbReference type="CDD" id="cd07402">
    <property type="entry name" value="MPP_GpdQ"/>
    <property type="match status" value="1"/>
</dbReference>
<dbReference type="OrthoDB" id="651281at2"/>
<dbReference type="InterPro" id="IPR042283">
    <property type="entry name" value="GpdQ_catalytic"/>
</dbReference>
<name>A0A2P7B3F5_9HYPH</name>
<keyword evidence="2" id="KW-0378">Hydrolase</keyword>
<evidence type="ECO:0000313" key="7">
    <source>
        <dbReference type="Proteomes" id="UP000241764"/>
    </source>
</evidence>
<dbReference type="InterPro" id="IPR029052">
    <property type="entry name" value="Metallo-depent_PP-like"/>
</dbReference>
<evidence type="ECO:0000256" key="4">
    <source>
        <dbReference type="ARBA" id="ARBA00025742"/>
    </source>
</evidence>
<dbReference type="InterPro" id="IPR042281">
    <property type="entry name" value="GpdQ_beta-strand"/>
</dbReference>
<keyword evidence="3" id="KW-0408">Iron</keyword>